<dbReference type="PANTHER" id="PTHR30614">
    <property type="entry name" value="MEMBRANE COMPONENT OF AMINO ACID ABC TRANSPORTER"/>
    <property type="match status" value="1"/>
</dbReference>
<evidence type="ECO:0000313" key="11">
    <source>
        <dbReference type="EMBL" id="MCX8998361.1"/>
    </source>
</evidence>
<feature type="transmembrane region" description="Helical" evidence="9">
    <location>
        <begin position="21"/>
        <end position="47"/>
    </location>
</feature>
<gene>
    <name evidence="11" type="ORF">NOF55_14700</name>
</gene>
<dbReference type="RefSeq" id="WP_306412137.1">
    <property type="nucleotide sequence ID" value="NZ_JANFPI010000004.1"/>
</dbReference>
<dbReference type="CDD" id="cd06261">
    <property type="entry name" value="TM_PBP2"/>
    <property type="match status" value="1"/>
</dbReference>
<keyword evidence="5 9" id="KW-0812">Transmembrane</keyword>
<evidence type="ECO:0000256" key="6">
    <source>
        <dbReference type="ARBA" id="ARBA00022970"/>
    </source>
</evidence>
<evidence type="ECO:0000256" key="5">
    <source>
        <dbReference type="ARBA" id="ARBA00022692"/>
    </source>
</evidence>
<evidence type="ECO:0000256" key="3">
    <source>
        <dbReference type="ARBA" id="ARBA00022448"/>
    </source>
</evidence>
<dbReference type="InterPro" id="IPR000515">
    <property type="entry name" value="MetI-like"/>
</dbReference>
<organism evidence="11 12">
    <name type="scientific">Ectorhizobium quercum</name>
    <dbReference type="NCBI Taxonomy" id="2965071"/>
    <lineage>
        <taxon>Bacteria</taxon>
        <taxon>Pseudomonadati</taxon>
        <taxon>Pseudomonadota</taxon>
        <taxon>Alphaproteobacteria</taxon>
        <taxon>Hyphomicrobiales</taxon>
        <taxon>Rhizobiaceae</taxon>
        <taxon>Ectorhizobium</taxon>
    </lineage>
</organism>
<dbReference type="Pfam" id="PF00528">
    <property type="entry name" value="BPD_transp_1"/>
    <property type="match status" value="1"/>
</dbReference>
<feature type="domain" description="ABC transmembrane type-1" evidence="10">
    <location>
        <begin position="25"/>
        <end position="212"/>
    </location>
</feature>
<keyword evidence="4" id="KW-1003">Cell membrane</keyword>
<evidence type="ECO:0000259" key="10">
    <source>
        <dbReference type="PROSITE" id="PS50928"/>
    </source>
</evidence>
<feature type="transmembrane region" description="Helical" evidence="9">
    <location>
        <begin position="194"/>
        <end position="215"/>
    </location>
</feature>
<dbReference type="Gene3D" id="1.10.3720.10">
    <property type="entry name" value="MetI-like"/>
    <property type="match status" value="1"/>
</dbReference>
<dbReference type="PROSITE" id="PS50928">
    <property type="entry name" value="ABC_TM1"/>
    <property type="match status" value="1"/>
</dbReference>
<protein>
    <submittedName>
        <fullName evidence="11">ABC transporter permease subunit</fullName>
    </submittedName>
</protein>
<dbReference type="GO" id="GO:0006865">
    <property type="term" value="P:amino acid transport"/>
    <property type="evidence" value="ECO:0007669"/>
    <property type="project" value="UniProtKB-KW"/>
</dbReference>
<keyword evidence="6" id="KW-0029">Amino-acid transport</keyword>
<dbReference type="GO" id="GO:0022857">
    <property type="term" value="F:transmembrane transporter activity"/>
    <property type="evidence" value="ECO:0007669"/>
    <property type="project" value="InterPro"/>
</dbReference>
<dbReference type="Proteomes" id="UP001208771">
    <property type="component" value="Unassembled WGS sequence"/>
</dbReference>
<keyword evidence="3 9" id="KW-0813">Transport</keyword>
<sequence length="225" mass="23919">MERFLETFFNPAVMQRYLPDIIAGAGVALWISLAVVVAGIALGLALASLRTCGFRSANFFIICFADIFRALPPLVVILILYFGLPSAGIRLSGPMVLFIVLGLTLAAFAEEAFWAGFSAVDKGQWEAGLSTGLGFGRTLAWVALPQAVRLALPPLVNRVLAITKMTALGSVIGVSEILSTATMAQSFSGSATPLTLAAIAYLVIFLPLVFVARAVESRHFARQGR</sequence>
<evidence type="ECO:0000313" key="12">
    <source>
        <dbReference type="Proteomes" id="UP001208771"/>
    </source>
</evidence>
<evidence type="ECO:0000256" key="2">
    <source>
        <dbReference type="ARBA" id="ARBA00010072"/>
    </source>
</evidence>
<feature type="transmembrane region" description="Helical" evidence="9">
    <location>
        <begin position="96"/>
        <end position="117"/>
    </location>
</feature>
<evidence type="ECO:0000256" key="9">
    <source>
        <dbReference type="RuleBase" id="RU363032"/>
    </source>
</evidence>
<dbReference type="InterPro" id="IPR010065">
    <property type="entry name" value="AA_ABC_transptr_permease_3TM"/>
</dbReference>
<evidence type="ECO:0000256" key="1">
    <source>
        <dbReference type="ARBA" id="ARBA00004429"/>
    </source>
</evidence>
<evidence type="ECO:0000256" key="4">
    <source>
        <dbReference type="ARBA" id="ARBA00022475"/>
    </source>
</evidence>
<accession>A0AAE3N1E0</accession>
<proteinExistence type="inferred from homology"/>
<dbReference type="InterPro" id="IPR043429">
    <property type="entry name" value="ArtM/GltK/GlnP/TcyL/YhdX-like"/>
</dbReference>
<dbReference type="NCBIfam" id="TIGR01726">
    <property type="entry name" value="HEQRo_perm_3TM"/>
    <property type="match status" value="1"/>
</dbReference>
<comment type="subcellular location">
    <subcellularLocation>
        <location evidence="1">Cell inner membrane</location>
        <topology evidence="1">Multi-pass membrane protein</topology>
    </subcellularLocation>
    <subcellularLocation>
        <location evidence="9">Cell membrane</location>
        <topology evidence="9">Multi-pass membrane protein</topology>
    </subcellularLocation>
</comment>
<dbReference type="GO" id="GO:0043190">
    <property type="term" value="C:ATP-binding cassette (ABC) transporter complex"/>
    <property type="evidence" value="ECO:0007669"/>
    <property type="project" value="InterPro"/>
</dbReference>
<dbReference type="SUPFAM" id="SSF161098">
    <property type="entry name" value="MetI-like"/>
    <property type="match status" value="1"/>
</dbReference>
<name>A0AAE3N1E0_9HYPH</name>
<keyword evidence="7 9" id="KW-1133">Transmembrane helix</keyword>
<dbReference type="AlphaFoldDB" id="A0AAE3N1E0"/>
<reference evidence="11" key="1">
    <citation type="submission" date="2022-07" db="EMBL/GenBank/DDBJ databases">
        <title>Ectorhizobium quercum gen.nov., sp. nov.</title>
        <authorList>
            <person name="Ma T."/>
            <person name="Li Y."/>
        </authorList>
    </citation>
    <scope>NUCLEOTIDE SEQUENCE</scope>
    <source>
        <strain evidence="11">BDR2-2</strain>
    </source>
</reference>
<keyword evidence="12" id="KW-1185">Reference proteome</keyword>
<evidence type="ECO:0000256" key="7">
    <source>
        <dbReference type="ARBA" id="ARBA00022989"/>
    </source>
</evidence>
<evidence type="ECO:0000256" key="8">
    <source>
        <dbReference type="ARBA" id="ARBA00023136"/>
    </source>
</evidence>
<dbReference type="EMBL" id="JANFPI010000004">
    <property type="protein sequence ID" value="MCX8998361.1"/>
    <property type="molecule type" value="Genomic_DNA"/>
</dbReference>
<dbReference type="PANTHER" id="PTHR30614:SF0">
    <property type="entry name" value="L-CYSTINE TRANSPORT SYSTEM PERMEASE PROTEIN TCYL"/>
    <property type="match status" value="1"/>
</dbReference>
<comment type="similarity">
    <text evidence="2">Belongs to the binding-protein-dependent transport system permease family. HisMQ subfamily.</text>
</comment>
<feature type="transmembrane region" description="Helical" evidence="9">
    <location>
        <begin position="59"/>
        <end position="84"/>
    </location>
</feature>
<dbReference type="InterPro" id="IPR035906">
    <property type="entry name" value="MetI-like_sf"/>
</dbReference>
<keyword evidence="8 9" id="KW-0472">Membrane</keyword>
<comment type="caution">
    <text evidence="11">The sequence shown here is derived from an EMBL/GenBank/DDBJ whole genome shotgun (WGS) entry which is preliminary data.</text>
</comment>